<protein>
    <recommendedName>
        <fullName evidence="7">CCHC-type domain-containing protein</fullName>
    </recommendedName>
</protein>
<dbReference type="InterPro" id="IPR043502">
    <property type="entry name" value="DNA/RNA_pol_sf"/>
</dbReference>
<feature type="domain" description="CCHC-type" evidence="3">
    <location>
        <begin position="12"/>
        <end position="25"/>
    </location>
</feature>
<dbReference type="EMBL" id="LN719211">
    <property type="protein sequence ID" value="CEP07325.1"/>
    <property type="molecule type" value="Genomic_DNA"/>
</dbReference>
<evidence type="ECO:0000256" key="2">
    <source>
        <dbReference type="SAM" id="MobiDB-lite"/>
    </source>
</evidence>
<feature type="compositionally biased region" description="Polar residues" evidence="2">
    <location>
        <begin position="83"/>
        <end position="105"/>
    </location>
</feature>
<evidence type="ECO:0000256" key="1">
    <source>
        <dbReference type="PROSITE-ProRule" id="PRU00047"/>
    </source>
</evidence>
<dbReference type="GO" id="GO:0008270">
    <property type="term" value="F:zinc ion binding"/>
    <property type="evidence" value="ECO:0007669"/>
    <property type="project" value="UniProtKB-KW"/>
</dbReference>
<dbReference type="InterPro" id="IPR036691">
    <property type="entry name" value="Endo/exonu/phosph_ase_sf"/>
</dbReference>
<feature type="compositionally biased region" description="Low complexity" evidence="2">
    <location>
        <begin position="178"/>
        <end position="188"/>
    </location>
</feature>
<feature type="region of interest" description="Disordered" evidence="2">
    <location>
        <begin position="176"/>
        <end position="203"/>
    </location>
</feature>
<dbReference type="OrthoDB" id="2443300at2759"/>
<keyword evidence="6" id="KW-1185">Reference proteome</keyword>
<evidence type="ECO:0000313" key="6">
    <source>
        <dbReference type="Proteomes" id="UP000054107"/>
    </source>
</evidence>
<keyword evidence="1" id="KW-0862">Zinc</keyword>
<dbReference type="InterPro" id="IPR000477">
    <property type="entry name" value="RT_dom"/>
</dbReference>
<organism evidence="5 6">
    <name type="scientific">Parasitella parasitica</name>
    <dbReference type="NCBI Taxonomy" id="35722"/>
    <lineage>
        <taxon>Eukaryota</taxon>
        <taxon>Fungi</taxon>
        <taxon>Fungi incertae sedis</taxon>
        <taxon>Mucoromycota</taxon>
        <taxon>Mucoromycotina</taxon>
        <taxon>Mucoromycetes</taxon>
        <taxon>Mucorales</taxon>
        <taxon>Mucorineae</taxon>
        <taxon>Mucoraceae</taxon>
        <taxon>Parasitella</taxon>
    </lineage>
</organism>
<accession>A0A0B7MVJ1</accession>
<feature type="compositionally biased region" description="Acidic residues" evidence="2">
    <location>
        <begin position="144"/>
        <end position="160"/>
    </location>
</feature>
<gene>
    <name evidence="5" type="primary">PARPA_00610.1 scaffold 1008</name>
</gene>
<dbReference type="CDD" id="cd01650">
    <property type="entry name" value="RT_nLTR_like"/>
    <property type="match status" value="1"/>
</dbReference>
<feature type="domain" description="Reverse transcriptase" evidence="4">
    <location>
        <begin position="752"/>
        <end position="1042"/>
    </location>
</feature>
<keyword evidence="1" id="KW-0479">Metal-binding</keyword>
<evidence type="ECO:0000259" key="4">
    <source>
        <dbReference type="PROSITE" id="PS50878"/>
    </source>
</evidence>
<evidence type="ECO:0000259" key="3">
    <source>
        <dbReference type="PROSITE" id="PS50158"/>
    </source>
</evidence>
<feature type="region of interest" description="Disordered" evidence="2">
    <location>
        <begin position="602"/>
        <end position="629"/>
    </location>
</feature>
<dbReference type="GO" id="GO:0003676">
    <property type="term" value="F:nucleic acid binding"/>
    <property type="evidence" value="ECO:0007669"/>
    <property type="project" value="InterPro"/>
</dbReference>
<feature type="region of interest" description="Disordered" evidence="2">
    <location>
        <begin position="567"/>
        <end position="590"/>
    </location>
</feature>
<feature type="compositionally biased region" description="Basic and acidic residues" evidence="2">
    <location>
        <begin position="18"/>
        <end position="37"/>
    </location>
</feature>
<dbReference type="Gene3D" id="3.60.10.10">
    <property type="entry name" value="Endonuclease/exonuclease/phosphatase"/>
    <property type="match status" value="1"/>
</dbReference>
<evidence type="ECO:0000313" key="5">
    <source>
        <dbReference type="EMBL" id="CEP07325.1"/>
    </source>
</evidence>
<dbReference type="PROSITE" id="PS50878">
    <property type="entry name" value="RT_POL"/>
    <property type="match status" value="1"/>
</dbReference>
<reference evidence="5 6" key="1">
    <citation type="submission" date="2014-09" db="EMBL/GenBank/DDBJ databases">
        <authorList>
            <person name="Ellenberger Sabrina"/>
        </authorList>
    </citation>
    <scope>NUCLEOTIDE SEQUENCE [LARGE SCALE GENOMIC DNA]</scope>
    <source>
        <strain evidence="5 6">CBS 412.66</strain>
    </source>
</reference>
<keyword evidence="1" id="KW-0863">Zinc-finger</keyword>
<evidence type="ECO:0008006" key="7">
    <source>
        <dbReference type="Google" id="ProtNLM"/>
    </source>
</evidence>
<feature type="compositionally biased region" description="Acidic residues" evidence="2">
    <location>
        <begin position="118"/>
        <end position="135"/>
    </location>
</feature>
<dbReference type="STRING" id="35722.A0A0B7MVJ1"/>
<dbReference type="PROSITE" id="PS50158">
    <property type="entry name" value="ZF_CCHC"/>
    <property type="match status" value="1"/>
</dbReference>
<feature type="compositionally biased region" description="Polar residues" evidence="2">
    <location>
        <begin position="44"/>
        <end position="59"/>
    </location>
</feature>
<dbReference type="PANTHER" id="PTHR19446">
    <property type="entry name" value="REVERSE TRANSCRIPTASES"/>
    <property type="match status" value="1"/>
</dbReference>
<proteinExistence type="predicted"/>
<name>A0A0B7MVJ1_9FUNG</name>
<feature type="region of interest" description="Disordered" evidence="2">
    <location>
        <begin position="18"/>
        <end position="160"/>
    </location>
</feature>
<dbReference type="Proteomes" id="UP000054107">
    <property type="component" value="Unassembled WGS sequence"/>
</dbReference>
<dbReference type="Pfam" id="PF00078">
    <property type="entry name" value="RVT_1"/>
    <property type="match status" value="1"/>
</dbReference>
<sequence>MVPPGALARIICYNCDKAGHRQDTCDAPKKGSSDRAFKKARKTPPTTSSAEANKSQWAPGNTKKSDAGKTSPTGQLQERKEQQTGPADSTKTNSAQPTSKTSESSAEQRDGSEAQSDGQEEEPMSEDQSSDEDEYMPPASESGESSDSELEDMSDTNDDEVDNLRREQEEHLARMQLNNGDSNTNDNNQTPSPENLKAGHSQTQSSYLRHIRLQQFNIISFQETHATDTTITAIELQLQAKQYLWTYYCGIVSYSTDYILTKIATSHLYDSYRYILCKVHHPHNFYEPFYILNIYAPATSNHRPRQEFFESIYNMFSTLSETIDLERLLISGDFNYDYVRDINNASRIAKTSLNWLGYLEQHFHNCLTLNDMDSVPTYQHALSTIDFIFAGHALRHLLSEANVGFISPSWSDHAVLEVTLKLGKSKLGPGLWRGNPCYAKNPAFRQQLEEKIHAALNTMDGDRTPQDQWEHIKRVTKKVIQRFGVKHVHWRTMSIRHLERKRNRLLRSKPPKATLRMLLPRIDSMLQILQQELVDIAALKAGATWIEKGETSPGYLKRLHQARTSQQYMGSLQAPESCRDPNGGGHTGAASAEEATNVGSLTGMAEGDLGDTGGALGGIEDSGSPEGTDAVADHVAATAETSTGTQGERPWISGNLEDMKTFAWQFYTDLYKADPVDPGDIEAYLDTVTFDKVLTDDEQQSLMDPITLDELLEQAGRSTKATAPGSDGLAYPFLSLLFSMPRLGALVLKVYNDALKGLFPTSWHDLRIRLLPKKGLLALLKNWRPICLLGCDGKVFTRLLAQRMAPILGRIINPFQSGFLQQRFICDNGMALSMVLEEARAFKHTGAGILLDQEKAYDRVNADYLCAVLLRLGFPAEFVSCVKLLFFGNDVYININGYFTSAVRQERGIRQGDPLSPLLFDVALEPFLLSIIQDPSFHGFRARDGTSNAPVSSPVSPAIKCLAYADDVCVFLRDELDLHRLQTHMTNYAAVSNAKFNEDKSEAFSLSGGRSDSWVRAFDEMNVQTYYHQGSPAAFRYLGLYFAYTHGQRAQIQDMLLKSVKTQCQIYSQRQLSIMGRVTIVNSLILSKVWYSLRMLKPTLKFLGDVKSCVYQFVWQKKCPILRKELIFLPKSRSGLAVLNPSLQQLILQKRWLNYLVEPQKYPSFLRPFMLAHLSLLPLSKDFPYLAFLDASCRKSPLIHRDLSIWHSIFALYDYFGFNGLSMVELLPLQTILQLPLHKLLLGLNAEHWLQRHLTFPANKFLVFDQNRQRLRLRVVSEYPRFPRLCASLYNDILVLRTVRLVPGVWPHIINPPHSSPIDWTKVDFFGDMGLPNTWKEYHPRTYRQEQQAMIQSEHTFSNPMVRTLWSSAAHPSARSVFFRALSRCLPHKSYLRTIGIVPDTICPFCANGSDTL</sequence>
<dbReference type="InterPro" id="IPR001878">
    <property type="entry name" value="Znf_CCHC"/>
</dbReference>
<dbReference type="SUPFAM" id="SSF56672">
    <property type="entry name" value="DNA/RNA polymerases"/>
    <property type="match status" value="1"/>
</dbReference>
<dbReference type="SUPFAM" id="SSF56219">
    <property type="entry name" value="DNase I-like"/>
    <property type="match status" value="1"/>
</dbReference>